<reference evidence="8 9" key="1">
    <citation type="submission" date="2025-05" db="UniProtKB">
        <authorList>
            <consortium name="RefSeq"/>
        </authorList>
    </citation>
    <scope>IDENTIFICATION</scope>
</reference>
<evidence type="ECO:0000256" key="2">
    <source>
        <dbReference type="ARBA" id="ARBA00013977"/>
    </source>
</evidence>
<evidence type="ECO:0000256" key="1">
    <source>
        <dbReference type="ARBA" id="ARBA00004141"/>
    </source>
</evidence>
<dbReference type="RefSeq" id="XP_035829075.1">
    <property type="nucleotide sequence ID" value="XM_035973182.1"/>
</dbReference>
<evidence type="ECO:0000256" key="5">
    <source>
        <dbReference type="ARBA" id="ARBA00023136"/>
    </source>
</evidence>
<dbReference type="Proteomes" id="UP000694888">
    <property type="component" value="Unplaced"/>
</dbReference>
<evidence type="ECO:0000256" key="3">
    <source>
        <dbReference type="ARBA" id="ARBA00022692"/>
    </source>
</evidence>
<accession>A0ABM1W332</accession>
<evidence type="ECO:0000313" key="8">
    <source>
        <dbReference type="RefSeq" id="XP_005111425.1"/>
    </source>
</evidence>
<dbReference type="PANTHER" id="PTHR13628">
    <property type="entry name" value="TRANSMEMBRANE PROTEIN 267"/>
    <property type="match status" value="1"/>
</dbReference>
<evidence type="ECO:0000256" key="4">
    <source>
        <dbReference type="ARBA" id="ARBA00022989"/>
    </source>
</evidence>
<keyword evidence="5 6" id="KW-0472">Membrane</keyword>
<feature type="transmembrane region" description="Helical" evidence="6">
    <location>
        <begin position="31"/>
        <end position="51"/>
    </location>
</feature>
<comment type="subcellular location">
    <subcellularLocation>
        <location evidence="1">Membrane</location>
        <topology evidence="1">Multi-pass membrane protein</topology>
    </subcellularLocation>
</comment>
<dbReference type="InterPro" id="IPR026572">
    <property type="entry name" value="TMEM267"/>
</dbReference>
<dbReference type="RefSeq" id="XP_005111425.1">
    <property type="nucleotide sequence ID" value="XM_005111368.3"/>
</dbReference>
<evidence type="ECO:0000313" key="9">
    <source>
        <dbReference type="RefSeq" id="XP_035829075.1"/>
    </source>
</evidence>
<protein>
    <recommendedName>
        <fullName evidence="2">Transmembrane protein 267</fullName>
    </recommendedName>
</protein>
<gene>
    <name evidence="8 9" type="primary">LOC101861329</name>
</gene>
<organism evidence="7 9">
    <name type="scientific">Aplysia californica</name>
    <name type="common">California sea hare</name>
    <dbReference type="NCBI Taxonomy" id="6500"/>
    <lineage>
        <taxon>Eukaryota</taxon>
        <taxon>Metazoa</taxon>
        <taxon>Spiralia</taxon>
        <taxon>Lophotrochozoa</taxon>
        <taxon>Mollusca</taxon>
        <taxon>Gastropoda</taxon>
        <taxon>Heterobranchia</taxon>
        <taxon>Euthyneura</taxon>
        <taxon>Tectipleura</taxon>
        <taxon>Aplysiida</taxon>
        <taxon>Aplysioidea</taxon>
        <taxon>Aplysiidae</taxon>
        <taxon>Aplysia</taxon>
    </lineage>
</organism>
<sequence length="237" mass="25915">MILSLLQDSSFITTMRQTILSLLQPAFPSPFVTVAMCCAIVAVCGLGDHLLVKTYSIKQSSRLLRALIDNSSHALIGGLSWAVVEGPALFTGSRAWLHCVLCTAIASAVDVDHFLASGTFRLEKALKLRGRPPFHNTGLLVLAVIVCWGLRGWHRSFSLLALMLLVGGLSHQLRDGHRRGLWVLPHGSSPPLSAGVYRGLIVLLALCARLLYCRGWGMAMEDVGGREKYYHRPTEMV</sequence>
<feature type="transmembrane region" description="Helical" evidence="6">
    <location>
        <begin position="195"/>
        <end position="212"/>
    </location>
</feature>
<keyword evidence="7" id="KW-1185">Reference proteome</keyword>
<keyword evidence="3 6" id="KW-0812">Transmembrane</keyword>
<evidence type="ECO:0000313" key="7">
    <source>
        <dbReference type="Proteomes" id="UP000694888"/>
    </source>
</evidence>
<evidence type="ECO:0000256" key="6">
    <source>
        <dbReference type="SAM" id="Phobius"/>
    </source>
</evidence>
<keyword evidence="4 6" id="KW-1133">Transmembrane helix</keyword>
<feature type="transmembrane region" description="Helical" evidence="6">
    <location>
        <begin position="137"/>
        <end position="154"/>
    </location>
</feature>
<dbReference type="PANTHER" id="PTHR13628:SF1">
    <property type="entry name" value="TRANSMEMBRANE PROTEIN 267"/>
    <property type="match status" value="1"/>
</dbReference>
<dbReference type="GeneID" id="101861329"/>
<name>A0ABM1W332_APLCA</name>
<proteinExistence type="predicted"/>